<feature type="domain" description="Multidrug resistance protein MdtA-like C-terminal permuted SH3" evidence="4">
    <location>
        <begin position="294"/>
        <end position="360"/>
    </location>
</feature>
<dbReference type="RefSeq" id="WP_317081294.1">
    <property type="nucleotide sequence ID" value="NZ_CP136594.1"/>
</dbReference>
<sequence length="394" mass="41042">MRRLSIIRQRKQTGLLSGSLGGRLALAGALLMLSACGGGAEEDDAKEQPRPEVTTTAVQIADTTRVLEAAGTVRYLAETSLGFTTPGKIASIRYVAGESVKRGELLASLDTTTVTADLASARAELERAEAEYGRIAKLFDQGWVTRARLDQSEAAAKAARAAVSSAGFARETSQIIAPSSGVILARNAEPGQIVQPGTAVLILGEAARGMVFEVPVIDSDVAELSIGMPAKIRLAALGNEEIEAQIRDIDGRADTLSGTFTVSFALPANPGLRSGQIGTAYVTMPKTRVSNQMTIPPEALFDVRADEGFVYVLKEVKAEGGQKALKAEARNVSIGNVLDDRITINTGLKPGERIIVTGHQDVHSGDLVAVAKSARPKASAAKASAAKAASGAGQ</sequence>
<dbReference type="AlphaFoldDB" id="A0AA97F6K4"/>
<feature type="signal peptide" evidence="3">
    <location>
        <begin position="1"/>
        <end position="40"/>
    </location>
</feature>
<dbReference type="GO" id="GO:0015562">
    <property type="term" value="F:efflux transmembrane transporter activity"/>
    <property type="evidence" value="ECO:0007669"/>
    <property type="project" value="TreeGrafter"/>
</dbReference>
<evidence type="ECO:0000256" key="2">
    <source>
        <dbReference type="SAM" id="Coils"/>
    </source>
</evidence>
<proteinExistence type="inferred from homology"/>
<reference evidence="5 6" key="1">
    <citation type="submission" date="2023-10" db="EMBL/GenBank/DDBJ databases">
        <title>Complete genome sequence of a Sphingomonadaceae bacterium.</title>
        <authorList>
            <person name="Yan C."/>
        </authorList>
    </citation>
    <scope>NUCLEOTIDE SEQUENCE [LARGE SCALE GENOMIC DNA]</scope>
    <source>
        <strain evidence="5 6">SCSIO 66989</strain>
    </source>
</reference>
<evidence type="ECO:0000313" key="5">
    <source>
        <dbReference type="EMBL" id="WOE74881.1"/>
    </source>
</evidence>
<dbReference type="SUPFAM" id="SSF111369">
    <property type="entry name" value="HlyD-like secretion proteins"/>
    <property type="match status" value="1"/>
</dbReference>
<dbReference type="KEGG" id="acoa:RB602_13735"/>
<keyword evidence="6" id="KW-1185">Reference proteome</keyword>
<accession>A0AA97F6K4</accession>
<dbReference type="PANTHER" id="PTHR30469:SF38">
    <property type="entry name" value="HLYD FAMILY SECRETION PROTEIN"/>
    <property type="match status" value="1"/>
</dbReference>
<evidence type="ECO:0000313" key="6">
    <source>
        <dbReference type="Proteomes" id="UP001302429"/>
    </source>
</evidence>
<protein>
    <submittedName>
        <fullName evidence="5">Efflux RND transporter periplasmic adaptor subunit</fullName>
    </submittedName>
</protein>
<dbReference type="NCBIfam" id="TIGR01730">
    <property type="entry name" value="RND_mfp"/>
    <property type="match status" value="1"/>
</dbReference>
<dbReference type="PANTHER" id="PTHR30469">
    <property type="entry name" value="MULTIDRUG RESISTANCE PROTEIN MDTA"/>
    <property type="match status" value="1"/>
</dbReference>
<evidence type="ECO:0000259" key="4">
    <source>
        <dbReference type="Pfam" id="PF25967"/>
    </source>
</evidence>
<dbReference type="EMBL" id="CP136594">
    <property type="protein sequence ID" value="WOE74881.1"/>
    <property type="molecule type" value="Genomic_DNA"/>
</dbReference>
<keyword evidence="2" id="KW-0175">Coiled coil</keyword>
<gene>
    <name evidence="5" type="ORF">RB602_13735</name>
</gene>
<dbReference type="InterPro" id="IPR058627">
    <property type="entry name" value="MdtA-like_C"/>
</dbReference>
<dbReference type="Gene3D" id="2.40.30.170">
    <property type="match status" value="1"/>
</dbReference>
<evidence type="ECO:0000256" key="1">
    <source>
        <dbReference type="ARBA" id="ARBA00009477"/>
    </source>
</evidence>
<name>A0AA97F6K4_9SPHN</name>
<evidence type="ECO:0000256" key="3">
    <source>
        <dbReference type="SAM" id="SignalP"/>
    </source>
</evidence>
<dbReference type="Gene3D" id="1.10.287.470">
    <property type="entry name" value="Helix hairpin bin"/>
    <property type="match status" value="1"/>
</dbReference>
<feature type="coiled-coil region" evidence="2">
    <location>
        <begin position="111"/>
        <end position="138"/>
    </location>
</feature>
<dbReference type="Gene3D" id="2.40.50.100">
    <property type="match status" value="1"/>
</dbReference>
<dbReference type="Gene3D" id="2.40.420.20">
    <property type="match status" value="1"/>
</dbReference>
<dbReference type="InterPro" id="IPR006143">
    <property type="entry name" value="RND_pump_MFP"/>
</dbReference>
<feature type="chain" id="PRO_5041730448" evidence="3">
    <location>
        <begin position="41"/>
        <end position="394"/>
    </location>
</feature>
<dbReference type="Pfam" id="PF25967">
    <property type="entry name" value="RND-MFP_C"/>
    <property type="match status" value="1"/>
</dbReference>
<keyword evidence="3" id="KW-0732">Signal</keyword>
<dbReference type="Proteomes" id="UP001302429">
    <property type="component" value="Chromosome"/>
</dbReference>
<comment type="similarity">
    <text evidence="1">Belongs to the membrane fusion protein (MFP) (TC 8.A.1) family.</text>
</comment>
<organism evidence="5 6">
    <name type="scientific">Alterisphingorhabdus coralli</name>
    <dbReference type="NCBI Taxonomy" id="3071408"/>
    <lineage>
        <taxon>Bacteria</taxon>
        <taxon>Pseudomonadati</taxon>
        <taxon>Pseudomonadota</taxon>
        <taxon>Alphaproteobacteria</taxon>
        <taxon>Sphingomonadales</taxon>
        <taxon>Sphingomonadaceae</taxon>
        <taxon>Alterisphingorhabdus (ex Yan et al. 2024)</taxon>
    </lineage>
</organism>
<dbReference type="GO" id="GO:1990281">
    <property type="term" value="C:efflux pump complex"/>
    <property type="evidence" value="ECO:0007669"/>
    <property type="project" value="TreeGrafter"/>
</dbReference>